<protein>
    <submittedName>
        <fullName evidence="12">Efflux RND transporter periplasmic adaptor subunit</fullName>
    </submittedName>
</protein>
<feature type="domain" description="Multidrug resistance protein MdtA-like barrel-sandwich hybrid" evidence="9">
    <location>
        <begin position="96"/>
        <end position="237"/>
    </location>
</feature>
<dbReference type="Gene3D" id="2.40.420.20">
    <property type="match status" value="1"/>
</dbReference>
<dbReference type="OrthoDB" id="9783047at2"/>
<evidence type="ECO:0000256" key="7">
    <source>
        <dbReference type="SAM" id="MobiDB-lite"/>
    </source>
</evidence>
<comment type="subcellular location">
    <subcellularLocation>
        <location evidence="1">Cell membrane</location>
    </subcellularLocation>
</comment>
<feature type="compositionally biased region" description="Low complexity" evidence="7">
    <location>
        <begin position="399"/>
        <end position="411"/>
    </location>
</feature>
<reference evidence="12 13" key="2">
    <citation type="submission" date="2019-09" db="EMBL/GenBank/DDBJ databases">
        <authorList>
            <person name="Jin C."/>
        </authorList>
    </citation>
    <scope>NUCLEOTIDE SEQUENCE [LARGE SCALE GENOMIC DNA]</scope>
    <source>
        <strain evidence="12 13">BN140002</strain>
    </source>
</reference>
<evidence type="ECO:0000259" key="10">
    <source>
        <dbReference type="Pfam" id="PF25944"/>
    </source>
</evidence>
<organism evidence="12 13">
    <name type="scientific">Salinarimonas soli</name>
    <dbReference type="NCBI Taxonomy" id="1638099"/>
    <lineage>
        <taxon>Bacteria</taxon>
        <taxon>Pseudomonadati</taxon>
        <taxon>Pseudomonadota</taxon>
        <taxon>Alphaproteobacteria</taxon>
        <taxon>Hyphomicrobiales</taxon>
        <taxon>Salinarimonadaceae</taxon>
        <taxon>Salinarimonas</taxon>
    </lineage>
</organism>
<dbReference type="Pfam" id="PF25917">
    <property type="entry name" value="BSH_RND"/>
    <property type="match status" value="1"/>
</dbReference>
<keyword evidence="4" id="KW-1003">Cell membrane</keyword>
<dbReference type="Proteomes" id="UP000323142">
    <property type="component" value="Unassembled WGS sequence"/>
</dbReference>
<dbReference type="InterPro" id="IPR058625">
    <property type="entry name" value="MdtA-like_BSH"/>
</dbReference>
<evidence type="ECO:0000256" key="5">
    <source>
        <dbReference type="ARBA" id="ARBA00022519"/>
    </source>
</evidence>
<feature type="domain" description="Multidrug resistance protein MdtA-like C-terminal permuted SH3" evidence="11">
    <location>
        <begin position="330"/>
        <end position="386"/>
    </location>
</feature>
<proteinExistence type="inferred from homology"/>
<dbReference type="InterPro" id="IPR058624">
    <property type="entry name" value="MdtA-like_HH"/>
</dbReference>
<feature type="region of interest" description="Disordered" evidence="7">
    <location>
        <begin position="397"/>
        <end position="419"/>
    </location>
</feature>
<feature type="domain" description="Multidrug resistance protein MdtA-like alpha-helical hairpin" evidence="8">
    <location>
        <begin position="139"/>
        <end position="204"/>
    </location>
</feature>
<dbReference type="InterPro" id="IPR058626">
    <property type="entry name" value="MdtA-like_b-barrel"/>
</dbReference>
<dbReference type="AlphaFoldDB" id="A0A5B2VD30"/>
<dbReference type="GO" id="GO:0015562">
    <property type="term" value="F:efflux transmembrane transporter activity"/>
    <property type="evidence" value="ECO:0007669"/>
    <property type="project" value="TreeGrafter"/>
</dbReference>
<keyword evidence="3" id="KW-0813">Transport</keyword>
<evidence type="ECO:0000256" key="4">
    <source>
        <dbReference type="ARBA" id="ARBA00022475"/>
    </source>
</evidence>
<dbReference type="PANTHER" id="PTHR30469:SF36">
    <property type="entry name" value="BLL3903 PROTEIN"/>
    <property type="match status" value="1"/>
</dbReference>
<keyword evidence="5" id="KW-0997">Cell inner membrane</keyword>
<evidence type="ECO:0000313" key="13">
    <source>
        <dbReference type="Proteomes" id="UP000323142"/>
    </source>
</evidence>
<evidence type="ECO:0000259" key="9">
    <source>
        <dbReference type="Pfam" id="PF25917"/>
    </source>
</evidence>
<dbReference type="PANTHER" id="PTHR30469">
    <property type="entry name" value="MULTIDRUG RESISTANCE PROTEIN MDTA"/>
    <property type="match status" value="1"/>
</dbReference>
<dbReference type="Gene3D" id="2.40.50.100">
    <property type="match status" value="1"/>
</dbReference>
<feature type="domain" description="Multidrug resistance protein MdtA-like beta-barrel" evidence="10">
    <location>
        <begin position="241"/>
        <end position="321"/>
    </location>
</feature>
<dbReference type="RefSeq" id="WP_149819526.1">
    <property type="nucleotide sequence ID" value="NZ_VUOA01000028.1"/>
</dbReference>
<dbReference type="EMBL" id="VUOA01000028">
    <property type="protein sequence ID" value="KAA2236322.1"/>
    <property type="molecule type" value="Genomic_DNA"/>
</dbReference>
<evidence type="ECO:0000256" key="6">
    <source>
        <dbReference type="ARBA" id="ARBA00023136"/>
    </source>
</evidence>
<dbReference type="Pfam" id="PF25967">
    <property type="entry name" value="RND-MFP_C"/>
    <property type="match status" value="1"/>
</dbReference>
<dbReference type="InterPro" id="IPR058627">
    <property type="entry name" value="MdtA-like_C"/>
</dbReference>
<dbReference type="GO" id="GO:1990281">
    <property type="term" value="C:efflux pump complex"/>
    <property type="evidence" value="ECO:0007669"/>
    <property type="project" value="TreeGrafter"/>
</dbReference>
<accession>A0A5B2VD30</accession>
<evidence type="ECO:0000313" key="12">
    <source>
        <dbReference type="EMBL" id="KAA2236322.1"/>
    </source>
</evidence>
<dbReference type="Gene3D" id="2.40.30.170">
    <property type="match status" value="1"/>
</dbReference>
<keyword evidence="6" id="KW-0472">Membrane</keyword>
<evidence type="ECO:0000259" key="11">
    <source>
        <dbReference type="Pfam" id="PF25967"/>
    </source>
</evidence>
<comment type="similarity">
    <text evidence="2">Belongs to the membrane fusion protein (MFP) (TC 8.A.1) family.</text>
</comment>
<comment type="caution">
    <text evidence="12">The sequence shown here is derived from an EMBL/GenBank/DDBJ whole genome shotgun (WGS) entry which is preliminary data.</text>
</comment>
<dbReference type="Pfam" id="PF25876">
    <property type="entry name" value="HH_MFP_RND"/>
    <property type="match status" value="1"/>
</dbReference>
<keyword evidence="13" id="KW-1185">Reference proteome</keyword>
<dbReference type="Pfam" id="PF25944">
    <property type="entry name" value="Beta-barrel_RND"/>
    <property type="match status" value="1"/>
</dbReference>
<name>A0A5B2VD30_9HYPH</name>
<evidence type="ECO:0000256" key="2">
    <source>
        <dbReference type="ARBA" id="ARBA00009477"/>
    </source>
</evidence>
<gene>
    <name evidence="12" type="ORF">F0L46_16610</name>
</gene>
<reference evidence="12 13" key="1">
    <citation type="submission" date="2019-09" db="EMBL/GenBank/DDBJ databases">
        <title>Salinarimonas rosea gen. nov., sp. nov., a new member of the a-2 subgroup of the Proteobacteria.</title>
        <authorList>
            <person name="Liu J."/>
        </authorList>
    </citation>
    <scope>NUCLEOTIDE SEQUENCE [LARGE SCALE GENOMIC DNA]</scope>
    <source>
        <strain evidence="12 13">BN140002</strain>
    </source>
</reference>
<evidence type="ECO:0000259" key="8">
    <source>
        <dbReference type="Pfam" id="PF25876"/>
    </source>
</evidence>
<dbReference type="NCBIfam" id="TIGR01730">
    <property type="entry name" value="RND_mfp"/>
    <property type="match status" value="1"/>
</dbReference>
<evidence type="ECO:0000256" key="1">
    <source>
        <dbReference type="ARBA" id="ARBA00004236"/>
    </source>
</evidence>
<evidence type="ECO:0000256" key="3">
    <source>
        <dbReference type="ARBA" id="ARBA00022448"/>
    </source>
</evidence>
<dbReference type="Gene3D" id="1.10.287.470">
    <property type="entry name" value="Helix hairpin bin"/>
    <property type="match status" value="1"/>
</dbReference>
<dbReference type="SUPFAM" id="SSF111369">
    <property type="entry name" value="HlyD-like secretion proteins"/>
    <property type="match status" value="1"/>
</dbReference>
<dbReference type="InterPro" id="IPR006143">
    <property type="entry name" value="RND_pump_MFP"/>
</dbReference>
<sequence length="419" mass="43622">MPKLTPVIIVLLVAGTGGAVAAGRGWLPPEATAWLPPEVSARLVALTHARPEPAPAGRAGSGRGGPPITVTTAEAERRDVVVRRRTIGFAEPLAMAAVKARVDSQIMEQRVRDGSEVKAGDMLFVLDDRELKAGVARDEAVLARDRATLERTRADLERKRDLATRGAATPQQVDQAVADEATASATVQADGASLALDRVRLGYTTITSPIAGRASTVAVTPGNLVKANDATPLVTITQVSPIRVSFAVPERDLPALQAALARGEAPQVRTFLPGHHEPLAVGKVAFVESAVDVASGTITVKAVFDNADRALWPGLYLDVDVATERLPDTVSVPTVAVQPGQAGAFVYLVKPDASVEVRPVTVAAGEGDRTALASGLQPGDRVVVDGQMRLVNGSRVREAPAAPRAEADASATIRGGAAR</sequence>